<sequence>MRLCLSDWMVSSTRPLPVSMRPLQMKTRTSRWGRIDWDVKAWHPCSMVVVQDVFWVGRRLKFEVLRASSTVLWVTVNLSSLWVWLQIMLRGTRTDWLSWTTPTGQRSRSRSSSIRRRCA</sequence>
<protein>
    <submittedName>
        <fullName evidence="1">Uncharacterized protein</fullName>
    </submittedName>
</protein>
<evidence type="ECO:0000313" key="1">
    <source>
        <dbReference type="EMBL" id="KAF2748106.1"/>
    </source>
</evidence>
<dbReference type="Proteomes" id="UP000799440">
    <property type="component" value="Unassembled WGS sequence"/>
</dbReference>
<keyword evidence="2" id="KW-1185">Reference proteome</keyword>
<organism evidence="1 2">
    <name type="scientific">Sporormia fimetaria CBS 119925</name>
    <dbReference type="NCBI Taxonomy" id="1340428"/>
    <lineage>
        <taxon>Eukaryota</taxon>
        <taxon>Fungi</taxon>
        <taxon>Dikarya</taxon>
        <taxon>Ascomycota</taxon>
        <taxon>Pezizomycotina</taxon>
        <taxon>Dothideomycetes</taxon>
        <taxon>Pleosporomycetidae</taxon>
        <taxon>Pleosporales</taxon>
        <taxon>Sporormiaceae</taxon>
        <taxon>Sporormia</taxon>
    </lineage>
</organism>
<dbReference type="AlphaFoldDB" id="A0A6A6VE45"/>
<reference evidence="1" key="1">
    <citation type="journal article" date="2020" name="Stud. Mycol.">
        <title>101 Dothideomycetes genomes: a test case for predicting lifestyles and emergence of pathogens.</title>
        <authorList>
            <person name="Haridas S."/>
            <person name="Albert R."/>
            <person name="Binder M."/>
            <person name="Bloem J."/>
            <person name="Labutti K."/>
            <person name="Salamov A."/>
            <person name="Andreopoulos B."/>
            <person name="Baker S."/>
            <person name="Barry K."/>
            <person name="Bills G."/>
            <person name="Bluhm B."/>
            <person name="Cannon C."/>
            <person name="Castanera R."/>
            <person name="Culley D."/>
            <person name="Daum C."/>
            <person name="Ezra D."/>
            <person name="Gonzalez J."/>
            <person name="Henrissat B."/>
            <person name="Kuo A."/>
            <person name="Liang C."/>
            <person name="Lipzen A."/>
            <person name="Lutzoni F."/>
            <person name="Magnuson J."/>
            <person name="Mondo S."/>
            <person name="Nolan M."/>
            <person name="Ohm R."/>
            <person name="Pangilinan J."/>
            <person name="Park H.-J."/>
            <person name="Ramirez L."/>
            <person name="Alfaro M."/>
            <person name="Sun H."/>
            <person name="Tritt A."/>
            <person name="Yoshinaga Y."/>
            <person name="Zwiers L.-H."/>
            <person name="Turgeon B."/>
            <person name="Goodwin S."/>
            <person name="Spatafora J."/>
            <person name="Crous P."/>
            <person name="Grigoriev I."/>
        </authorList>
    </citation>
    <scope>NUCLEOTIDE SEQUENCE</scope>
    <source>
        <strain evidence="1">CBS 119925</strain>
    </source>
</reference>
<accession>A0A6A6VE45</accession>
<gene>
    <name evidence="1" type="ORF">M011DRAFT_31793</name>
</gene>
<proteinExistence type="predicted"/>
<evidence type="ECO:0000313" key="2">
    <source>
        <dbReference type="Proteomes" id="UP000799440"/>
    </source>
</evidence>
<dbReference type="EMBL" id="MU006570">
    <property type="protein sequence ID" value="KAF2748106.1"/>
    <property type="molecule type" value="Genomic_DNA"/>
</dbReference>
<name>A0A6A6VE45_9PLEO</name>